<feature type="signal peptide" evidence="2">
    <location>
        <begin position="1"/>
        <end position="18"/>
    </location>
</feature>
<keyword evidence="1" id="KW-1133">Transmembrane helix</keyword>
<dbReference type="InterPro" id="IPR032809">
    <property type="entry name" value="Put_HupE_UreJ"/>
</dbReference>
<feature type="transmembrane region" description="Helical" evidence="1">
    <location>
        <begin position="327"/>
        <end position="344"/>
    </location>
</feature>
<feature type="chain" id="PRO_5032440034" description="HupE/UreJ family protein" evidence="2">
    <location>
        <begin position="19"/>
        <end position="353"/>
    </location>
</feature>
<name>A0A844ZHR0_9SPHN</name>
<protein>
    <recommendedName>
        <fullName evidence="5">HupE/UreJ family protein</fullName>
    </recommendedName>
</protein>
<dbReference type="EMBL" id="WTYY01000002">
    <property type="protein sequence ID" value="MXO88031.1"/>
    <property type="molecule type" value="Genomic_DNA"/>
</dbReference>
<comment type="caution">
    <text evidence="3">The sequence shown here is derived from an EMBL/GenBank/DDBJ whole genome shotgun (WGS) entry which is preliminary data.</text>
</comment>
<evidence type="ECO:0000313" key="3">
    <source>
        <dbReference type="EMBL" id="MXO88031.1"/>
    </source>
</evidence>
<proteinExistence type="predicted"/>
<dbReference type="Proteomes" id="UP000435243">
    <property type="component" value="Unassembled WGS sequence"/>
</dbReference>
<evidence type="ECO:0000256" key="2">
    <source>
        <dbReference type="SAM" id="SignalP"/>
    </source>
</evidence>
<keyword evidence="1" id="KW-0472">Membrane</keyword>
<feature type="transmembrane region" description="Helical" evidence="1">
    <location>
        <begin position="257"/>
        <end position="277"/>
    </location>
</feature>
<evidence type="ECO:0008006" key="5">
    <source>
        <dbReference type="Google" id="ProtNLM"/>
    </source>
</evidence>
<evidence type="ECO:0000313" key="4">
    <source>
        <dbReference type="Proteomes" id="UP000435243"/>
    </source>
</evidence>
<sequence length="353" mass="38190">MRWLMLFGLLFFPFTVQAHPVPFSYLDLDLQEQQIEGTLTVHLIDIGHELEMDEVAILLDQGVLSSQYSQIGSVLDGMISIGAGELPAPEWQSAEPLPGDDAIRLRFTIPAPSPGALEVDANLFPRDPLHQTFVNVYEDGDLRQQWLFDRGSDPQTYFTGTSAGVLAVMGTFVPSGIHHIMIGPDHVLFIIGLILLGGSWRRLAIIVTSFTIGHSVTLSLAALDIVMIPAGIIEPLIALSIVVVGADNLLRGDGRDLRAGLAFAFGLIHGFGFAYVLREFGLPDASLAWSLFSFNLGVEIGQLAIVAVVAGLMLLLRRRSEKAARHTATIGSLAVMAAGAYWFVDRVFFAGVG</sequence>
<dbReference type="AlphaFoldDB" id="A0A844ZHR0"/>
<feature type="transmembrane region" description="Helical" evidence="1">
    <location>
        <begin position="289"/>
        <end position="315"/>
    </location>
</feature>
<dbReference type="Pfam" id="PF13795">
    <property type="entry name" value="HupE_UreJ_2"/>
    <property type="match status" value="1"/>
</dbReference>
<organism evidence="3 4">
    <name type="scientific">Alteraurantiacibacter aestuarii</name>
    <dbReference type="NCBI Taxonomy" id="650004"/>
    <lineage>
        <taxon>Bacteria</taxon>
        <taxon>Pseudomonadati</taxon>
        <taxon>Pseudomonadota</taxon>
        <taxon>Alphaproteobacteria</taxon>
        <taxon>Sphingomonadales</taxon>
        <taxon>Erythrobacteraceae</taxon>
        <taxon>Alteraurantiacibacter</taxon>
    </lineage>
</organism>
<keyword evidence="1" id="KW-0812">Transmembrane</keyword>
<dbReference type="RefSeq" id="WP_160589964.1">
    <property type="nucleotide sequence ID" value="NZ_BAAAFP010000002.1"/>
</dbReference>
<gene>
    <name evidence="3" type="ORF">GRI32_04680</name>
</gene>
<reference evidence="3 4" key="1">
    <citation type="submission" date="2019-12" db="EMBL/GenBank/DDBJ databases">
        <title>Genomic-based taxomic classification of the family Erythrobacteraceae.</title>
        <authorList>
            <person name="Xu L."/>
        </authorList>
    </citation>
    <scope>NUCLEOTIDE SEQUENCE [LARGE SCALE GENOMIC DNA]</scope>
    <source>
        <strain evidence="3 4">JCM 16339</strain>
    </source>
</reference>
<accession>A0A844ZHR0</accession>
<feature type="transmembrane region" description="Helical" evidence="1">
    <location>
        <begin position="228"/>
        <end position="250"/>
    </location>
</feature>
<keyword evidence="2" id="KW-0732">Signal</keyword>
<dbReference type="OrthoDB" id="9808870at2"/>
<keyword evidence="4" id="KW-1185">Reference proteome</keyword>
<evidence type="ECO:0000256" key="1">
    <source>
        <dbReference type="SAM" id="Phobius"/>
    </source>
</evidence>